<dbReference type="PROSITE" id="PS00530">
    <property type="entry name" value="RNASE_T2_1"/>
    <property type="match status" value="1"/>
</dbReference>
<dbReference type="OMA" id="CCEGSAY"/>
<feature type="active site" evidence="3">
    <location>
        <position position="65"/>
    </location>
</feature>
<dbReference type="PANTHER" id="PTHR11240:SF22">
    <property type="entry name" value="RIBONUCLEASE T2"/>
    <property type="match status" value="1"/>
</dbReference>
<accession>A0A1X7UH25</accession>
<dbReference type="InParanoid" id="A0A1X7UH25"/>
<dbReference type="GO" id="GO:0003723">
    <property type="term" value="F:RNA binding"/>
    <property type="evidence" value="ECO:0007669"/>
    <property type="project" value="InterPro"/>
</dbReference>
<feature type="signal peptide" evidence="5">
    <location>
        <begin position="1"/>
        <end position="18"/>
    </location>
</feature>
<dbReference type="PANTHER" id="PTHR11240">
    <property type="entry name" value="RIBONUCLEASE T2"/>
    <property type="match status" value="1"/>
</dbReference>
<evidence type="ECO:0000313" key="7">
    <source>
        <dbReference type="Proteomes" id="UP000007879"/>
    </source>
</evidence>
<dbReference type="eggNOG" id="KOG1642">
    <property type="taxonomic scope" value="Eukaryota"/>
</dbReference>
<feature type="active site" evidence="3">
    <location>
        <position position="117"/>
    </location>
</feature>
<dbReference type="SUPFAM" id="SSF55895">
    <property type="entry name" value="Ribonuclease Rh-like"/>
    <property type="match status" value="1"/>
</dbReference>
<keyword evidence="2" id="KW-1015">Disulfide bond</keyword>
<comment type="similarity">
    <text evidence="1 4">Belongs to the RNase T2 family.</text>
</comment>
<name>A0A1X7UH25_AMPQE</name>
<dbReference type="GO" id="GO:0005576">
    <property type="term" value="C:extracellular region"/>
    <property type="evidence" value="ECO:0007669"/>
    <property type="project" value="TreeGrafter"/>
</dbReference>
<dbReference type="GO" id="GO:0033897">
    <property type="term" value="F:ribonuclease T2 activity"/>
    <property type="evidence" value="ECO:0007669"/>
    <property type="project" value="InterPro"/>
</dbReference>
<dbReference type="GO" id="GO:0006401">
    <property type="term" value="P:RNA catabolic process"/>
    <property type="evidence" value="ECO:0007669"/>
    <property type="project" value="TreeGrafter"/>
</dbReference>
<evidence type="ECO:0000256" key="5">
    <source>
        <dbReference type="SAM" id="SignalP"/>
    </source>
</evidence>
<dbReference type="InterPro" id="IPR018188">
    <property type="entry name" value="RNase_T2_His_AS_1"/>
</dbReference>
<dbReference type="InterPro" id="IPR036430">
    <property type="entry name" value="RNase_T2-like_sf"/>
</dbReference>
<dbReference type="EnsemblMetazoa" id="XM_003387954.3">
    <property type="protein sequence ID" value="XP_003388002.1"/>
    <property type="gene ID" value="LOC100639914"/>
</dbReference>
<dbReference type="Pfam" id="PF00445">
    <property type="entry name" value="Ribonuclease_T2"/>
    <property type="match status" value="1"/>
</dbReference>
<dbReference type="InterPro" id="IPR033697">
    <property type="entry name" value="Ribonuclease_T2_eukaryotic"/>
</dbReference>
<evidence type="ECO:0000256" key="4">
    <source>
        <dbReference type="RuleBase" id="RU004328"/>
    </source>
</evidence>
<organism evidence="6">
    <name type="scientific">Amphimedon queenslandica</name>
    <name type="common">Sponge</name>
    <dbReference type="NCBI Taxonomy" id="400682"/>
    <lineage>
        <taxon>Eukaryota</taxon>
        <taxon>Metazoa</taxon>
        <taxon>Porifera</taxon>
        <taxon>Demospongiae</taxon>
        <taxon>Heteroscleromorpha</taxon>
        <taxon>Haplosclerida</taxon>
        <taxon>Niphatidae</taxon>
        <taxon>Amphimedon</taxon>
    </lineage>
</organism>
<keyword evidence="7" id="KW-1185">Reference proteome</keyword>
<keyword evidence="5" id="KW-0732">Signal</keyword>
<feature type="active site" evidence="3">
    <location>
        <position position="121"/>
    </location>
</feature>
<dbReference type="InterPro" id="IPR001568">
    <property type="entry name" value="RNase_T2-like"/>
</dbReference>
<protein>
    <submittedName>
        <fullName evidence="6">Uncharacterized protein</fullName>
    </submittedName>
</protein>
<evidence type="ECO:0000256" key="3">
    <source>
        <dbReference type="PIRSR" id="PIRSR633697-1"/>
    </source>
</evidence>
<dbReference type="InterPro" id="IPR033130">
    <property type="entry name" value="RNase_T2_His_AS_2"/>
</dbReference>
<gene>
    <name evidence="6" type="primary">100639914</name>
</gene>
<evidence type="ECO:0000313" key="6">
    <source>
        <dbReference type="EnsemblMetazoa" id="Aqu2.1.26950_001"/>
    </source>
</evidence>
<sequence length="229" mass="25426">MEKLFLLILACLLSLSNGDCNTCCAKSAGIARPQIDYVQLTVQNAKGYCNLHNCDASNFNGWTIHGLWPSQKGQMGPNSCNSSAHFDESALTDLTQKMNQEWPTLYGGDSTSFWSHEWCKHGTCAMNAPSMTTIDSMIAYFTTALTMFETLNIDSSLSSAGVTHSNEYNLAKFNVFDKLPAFECTRKGDSQVLFQARFCFTTDLEAVDCDMDWFASIQPCDESIVVNYL</sequence>
<dbReference type="KEGG" id="aqu:100639914"/>
<evidence type="ECO:0000256" key="2">
    <source>
        <dbReference type="ARBA" id="ARBA00023157"/>
    </source>
</evidence>
<dbReference type="Gene3D" id="3.90.730.10">
    <property type="entry name" value="Ribonuclease T2-like"/>
    <property type="match status" value="1"/>
</dbReference>
<dbReference type="Proteomes" id="UP000007879">
    <property type="component" value="Unassembled WGS sequence"/>
</dbReference>
<evidence type="ECO:0000256" key="1">
    <source>
        <dbReference type="ARBA" id="ARBA00007469"/>
    </source>
</evidence>
<dbReference type="OrthoDB" id="435754at2759"/>
<reference evidence="6" key="2">
    <citation type="submission" date="2017-05" db="UniProtKB">
        <authorList>
            <consortium name="EnsemblMetazoa"/>
        </authorList>
    </citation>
    <scope>IDENTIFICATION</scope>
</reference>
<dbReference type="PROSITE" id="PS00531">
    <property type="entry name" value="RNASE_T2_2"/>
    <property type="match status" value="1"/>
</dbReference>
<reference evidence="7" key="1">
    <citation type="journal article" date="2010" name="Nature">
        <title>The Amphimedon queenslandica genome and the evolution of animal complexity.</title>
        <authorList>
            <person name="Srivastava M."/>
            <person name="Simakov O."/>
            <person name="Chapman J."/>
            <person name="Fahey B."/>
            <person name="Gauthier M.E."/>
            <person name="Mitros T."/>
            <person name="Richards G.S."/>
            <person name="Conaco C."/>
            <person name="Dacre M."/>
            <person name="Hellsten U."/>
            <person name="Larroux C."/>
            <person name="Putnam N.H."/>
            <person name="Stanke M."/>
            <person name="Adamska M."/>
            <person name="Darling A."/>
            <person name="Degnan S.M."/>
            <person name="Oakley T.H."/>
            <person name="Plachetzki D.C."/>
            <person name="Zhai Y."/>
            <person name="Adamski M."/>
            <person name="Calcino A."/>
            <person name="Cummins S.F."/>
            <person name="Goodstein D.M."/>
            <person name="Harris C."/>
            <person name="Jackson D.J."/>
            <person name="Leys S.P."/>
            <person name="Shu S."/>
            <person name="Woodcroft B.J."/>
            <person name="Vervoort M."/>
            <person name="Kosik K.S."/>
            <person name="Manning G."/>
            <person name="Degnan B.M."/>
            <person name="Rokhsar D.S."/>
        </authorList>
    </citation>
    <scope>NUCLEOTIDE SEQUENCE [LARGE SCALE GENOMIC DNA]</scope>
</reference>
<proteinExistence type="inferred from homology"/>
<dbReference type="EnsemblMetazoa" id="Aqu2.1.26950_001">
    <property type="protein sequence ID" value="Aqu2.1.26950_001"/>
    <property type="gene ID" value="Aqu2.1.26950"/>
</dbReference>
<feature type="chain" id="PRO_5010865387" evidence="5">
    <location>
        <begin position="19"/>
        <end position="229"/>
    </location>
</feature>
<dbReference type="CDD" id="cd01061">
    <property type="entry name" value="RNase_T2_euk"/>
    <property type="match status" value="1"/>
</dbReference>
<dbReference type="AlphaFoldDB" id="A0A1X7UH25"/>